<reference evidence="2 3" key="1">
    <citation type="submission" date="2016-10" db="EMBL/GenBank/DDBJ databases">
        <authorList>
            <person name="de Groot N.N."/>
        </authorList>
    </citation>
    <scope>NUCLEOTIDE SEQUENCE [LARGE SCALE GENOMIC DNA]</scope>
    <source>
        <strain evidence="2 3">ATCC 51327</strain>
    </source>
</reference>
<dbReference type="InterPro" id="IPR027417">
    <property type="entry name" value="P-loop_NTPase"/>
</dbReference>
<dbReference type="InterPro" id="IPR025669">
    <property type="entry name" value="AAA_dom"/>
</dbReference>
<dbReference type="SUPFAM" id="SSF52540">
    <property type="entry name" value="P-loop containing nucleoside triphosphate hydrolases"/>
    <property type="match status" value="1"/>
</dbReference>
<dbReference type="Proteomes" id="UP000199006">
    <property type="component" value="Unassembled WGS sequence"/>
</dbReference>
<keyword evidence="3" id="KW-1185">Reference proteome</keyword>
<dbReference type="Pfam" id="PF13614">
    <property type="entry name" value="AAA_31"/>
    <property type="match status" value="1"/>
</dbReference>
<dbReference type="EMBL" id="FOTI01000004">
    <property type="protein sequence ID" value="SFL22379.1"/>
    <property type="molecule type" value="Genomic_DNA"/>
</dbReference>
<gene>
    <name evidence="2" type="ORF">SAMN02983006_00534</name>
</gene>
<dbReference type="Gene3D" id="3.40.50.300">
    <property type="entry name" value="P-loop containing nucleotide triphosphate hydrolases"/>
    <property type="match status" value="1"/>
</dbReference>
<dbReference type="PANTHER" id="PTHR13696:SF99">
    <property type="entry name" value="COBYRINIC ACID AC-DIAMIDE SYNTHASE"/>
    <property type="match status" value="1"/>
</dbReference>
<evidence type="ECO:0000259" key="1">
    <source>
        <dbReference type="Pfam" id="PF13614"/>
    </source>
</evidence>
<proteinExistence type="predicted"/>
<name>A0A1I4FY20_9FIRM</name>
<dbReference type="PANTHER" id="PTHR13696">
    <property type="entry name" value="P-LOOP CONTAINING NUCLEOSIDE TRIPHOSPHATE HYDROLASE"/>
    <property type="match status" value="1"/>
</dbReference>
<dbReference type="RefSeq" id="WP_089859255.1">
    <property type="nucleotide sequence ID" value="NZ_FOTI01000004.1"/>
</dbReference>
<sequence>MPKKIITNKTESKLGPKVISISNRKGGVGKTTLTTVMAEELANAGYSIVMLDLDSQTDLTDINLSQNEDSNLFDLLTGQKALEDVVTELPGKGDKKIIPGSARVDEIQTGVSNTLAEIVKKLKETYDFVLLDHPPSLTELSRAGYIVSDELLIIAEAQQLSLKNLISFLVEIKQLQLEPETKLEVLGIVANKVDLRRNLTERMLAEYERTYPDLFFKEYIGVDTAIPNAQFNQETMRGLPWRARTLSQFERVIEEMIQRLQ</sequence>
<dbReference type="AlphaFoldDB" id="A0A1I4FY20"/>
<protein>
    <submittedName>
        <fullName evidence="2">Cellulose biosynthesis protein BcsQ</fullName>
    </submittedName>
</protein>
<evidence type="ECO:0000313" key="2">
    <source>
        <dbReference type="EMBL" id="SFL22379.1"/>
    </source>
</evidence>
<dbReference type="OrthoDB" id="9794577at2"/>
<organism evidence="2 3">
    <name type="scientific">Halanaerobium salsuginis</name>
    <dbReference type="NCBI Taxonomy" id="29563"/>
    <lineage>
        <taxon>Bacteria</taxon>
        <taxon>Bacillati</taxon>
        <taxon>Bacillota</taxon>
        <taxon>Clostridia</taxon>
        <taxon>Halanaerobiales</taxon>
        <taxon>Halanaerobiaceae</taxon>
        <taxon>Halanaerobium</taxon>
    </lineage>
</organism>
<accession>A0A1I4FY20</accession>
<evidence type="ECO:0000313" key="3">
    <source>
        <dbReference type="Proteomes" id="UP000199006"/>
    </source>
</evidence>
<dbReference type="STRING" id="29563.SAMN02983006_00534"/>
<feature type="domain" description="AAA" evidence="1">
    <location>
        <begin position="17"/>
        <end position="184"/>
    </location>
</feature>
<dbReference type="CDD" id="cd02042">
    <property type="entry name" value="ParAB_family"/>
    <property type="match status" value="1"/>
</dbReference>
<dbReference type="InterPro" id="IPR050678">
    <property type="entry name" value="DNA_Partitioning_ATPase"/>
</dbReference>